<keyword evidence="18" id="KW-1185">Reference proteome</keyword>
<dbReference type="KEGG" id="csl:COCSUDRAFT_60773"/>
<dbReference type="EMBL" id="AGSI01000003">
    <property type="protein sequence ID" value="EIE25756.1"/>
    <property type="molecule type" value="Genomic_DNA"/>
</dbReference>
<evidence type="ECO:0000256" key="8">
    <source>
        <dbReference type="ARBA" id="ARBA00023002"/>
    </source>
</evidence>
<keyword evidence="9" id="KW-0793">Thylakoid</keyword>
<evidence type="ECO:0000256" key="11">
    <source>
        <dbReference type="ARBA" id="ARBA00023284"/>
    </source>
</evidence>
<dbReference type="CDD" id="cd03017">
    <property type="entry name" value="PRX_BCP"/>
    <property type="match status" value="1"/>
</dbReference>
<dbReference type="Proteomes" id="UP000007264">
    <property type="component" value="Unassembled WGS sequence"/>
</dbReference>
<evidence type="ECO:0000256" key="2">
    <source>
        <dbReference type="ARBA" id="ARBA00013017"/>
    </source>
</evidence>
<evidence type="ECO:0000256" key="13">
    <source>
        <dbReference type="ARBA" id="ARBA00038489"/>
    </source>
</evidence>
<dbReference type="GO" id="GO:0045454">
    <property type="term" value="P:cell redox homeostasis"/>
    <property type="evidence" value="ECO:0007669"/>
    <property type="project" value="TreeGrafter"/>
</dbReference>
<dbReference type="AlphaFoldDB" id="I0Z537"/>
<keyword evidence="11" id="KW-0676">Redox-active center</keyword>
<keyword evidence="5" id="KW-0934">Plastid</keyword>
<dbReference type="Gene3D" id="3.40.30.10">
    <property type="entry name" value="Glutaredoxin"/>
    <property type="match status" value="1"/>
</dbReference>
<evidence type="ECO:0000256" key="7">
    <source>
        <dbReference type="ARBA" id="ARBA00022946"/>
    </source>
</evidence>
<keyword evidence="4 17" id="KW-0575">Peroxidase</keyword>
<evidence type="ECO:0000256" key="6">
    <source>
        <dbReference type="ARBA" id="ARBA00022862"/>
    </source>
</evidence>
<dbReference type="RefSeq" id="XP_005650300.1">
    <property type="nucleotide sequence ID" value="XM_005650243.1"/>
</dbReference>
<gene>
    <name evidence="17" type="ORF">COCSUDRAFT_60773</name>
</gene>
<comment type="similarity">
    <text evidence="13">Belongs to the peroxiredoxin family. BCP/PrxQ subfamily.</text>
</comment>
<evidence type="ECO:0000259" key="16">
    <source>
        <dbReference type="PROSITE" id="PS51352"/>
    </source>
</evidence>
<evidence type="ECO:0000256" key="1">
    <source>
        <dbReference type="ARBA" id="ARBA00004456"/>
    </source>
</evidence>
<comment type="catalytic activity">
    <reaction evidence="15">
        <text>a hydroperoxide + [thioredoxin]-dithiol = an alcohol + [thioredoxin]-disulfide + H2O</text>
        <dbReference type="Rhea" id="RHEA:62620"/>
        <dbReference type="Rhea" id="RHEA-COMP:10698"/>
        <dbReference type="Rhea" id="RHEA-COMP:10700"/>
        <dbReference type="ChEBI" id="CHEBI:15377"/>
        <dbReference type="ChEBI" id="CHEBI:29950"/>
        <dbReference type="ChEBI" id="CHEBI:30879"/>
        <dbReference type="ChEBI" id="CHEBI:35924"/>
        <dbReference type="ChEBI" id="CHEBI:50058"/>
        <dbReference type="EC" id="1.11.1.24"/>
    </reaction>
</comment>
<organism evidence="17 18">
    <name type="scientific">Coccomyxa subellipsoidea (strain C-169)</name>
    <name type="common">Green microalga</name>
    <dbReference type="NCBI Taxonomy" id="574566"/>
    <lineage>
        <taxon>Eukaryota</taxon>
        <taxon>Viridiplantae</taxon>
        <taxon>Chlorophyta</taxon>
        <taxon>core chlorophytes</taxon>
        <taxon>Trebouxiophyceae</taxon>
        <taxon>Trebouxiophyceae incertae sedis</taxon>
        <taxon>Coccomyxaceae</taxon>
        <taxon>Coccomyxa</taxon>
        <taxon>Coccomyxa subellipsoidea</taxon>
    </lineage>
</organism>
<reference evidence="17 18" key="1">
    <citation type="journal article" date="2012" name="Genome Biol.">
        <title>The genome of the polar eukaryotic microalga coccomyxa subellipsoidea reveals traits of cold adaptation.</title>
        <authorList>
            <person name="Blanc G."/>
            <person name="Agarkova I."/>
            <person name="Grimwood J."/>
            <person name="Kuo A."/>
            <person name="Brueggeman A."/>
            <person name="Dunigan D."/>
            <person name="Gurnon J."/>
            <person name="Ladunga I."/>
            <person name="Lindquist E."/>
            <person name="Lucas S."/>
            <person name="Pangilinan J."/>
            <person name="Proschold T."/>
            <person name="Salamov A."/>
            <person name="Schmutz J."/>
            <person name="Weeks D."/>
            <person name="Yamada T."/>
            <person name="Claverie J.M."/>
            <person name="Grigoriev I."/>
            <person name="Van Etten J."/>
            <person name="Lomsadze A."/>
            <person name="Borodovsky M."/>
        </authorList>
    </citation>
    <scope>NUCLEOTIDE SEQUENCE [LARGE SCALE GENOMIC DNA]</scope>
    <source>
        <strain evidence="17 18">C-169</strain>
    </source>
</reference>
<keyword evidence="7" id="KW-0809">Transit peptide</keyword>
<dbReference type="STRING" id="574566.I0Z537"/>
<evidence type="ECO:0000256" key="10">
    <source>
        <dbReference type="ARBA" id="ARBA00023157"/>
    </source>
</evidence>
<comment type="subcellular location">
    <subcellularLocation>
        <location evidence="1">Plastid</location>
        <location evidence="1">Chloroplast thylakoid lumen</location>
    </subcellularLocation>
</comment>
<dbReference type="OrthoDB" id="338622at2759"/>
<dbReference type="PROSITE" id="PS51352">
    <property type="entry name" value="THIOREDOXIN_2"/>
    <property type="match status" value="1"/>
</dbReference>
<keyword evidence="10" id="KW-1015">Disulfide bond</keyword>
<dbReference type="SUPFAM" id="SSF52833">
    <property type="entry name" value="Thioredoxin-like"/>
    <property type="match status" value="1"/>
</dbReference>
<name>I0Z537_COCSC</name>
<dbReference type="InterPro" id="IPR036249">
    <property type="entry name" value="Thioredoxin-like_sf"/>
</dbReference>
<dbReference type="eggNOG" id="KOG0855">
    <property type="taxonomic scope" value="Eukaryota"/>
</dbReference>
<keyword evidence="3" id="KW-0150">Chloroplast</keyword>
<evidence type="ECO:0000256" key="12">
    <source>
        <dbReference type="ARBA" id="ARBA00032824"/>
    </source>
</evidence>
<evidence type="ECO:0000313" key="17">
    <source>
        <dbReference type="EMBL" id="EIE25756.1"/>
    </source>
</evidence>
<proteinExistence type="inferred from homology"/>
<protein>
    <recommendedName>
        <fullName evidence="2">thioredoxin-dependent peroxiredoxin</fullName>
        <ecNumber evidence="2">1.11.1.24</ecNumber>
    </recommendedName>
    <alternativeName>
        <fullName evidence="12">Thioredoxin peroxidase</fullName>
    </alternativeName>
    <alternativeName>
        <fullName evidence="14">Thioredoxin-dependent peroxiredoxin Q</fullName>
    </alternativeName>
</protein>
<dbReference type="InterPro" id="IPR013766">
    <property type="entry name" value="Thioredoxin_domain"/>
</dbReference>
<feature type="domain" description="Thioredoxin" evidence="16">
    <location>
        <begin position="23"/>
        <end position="177"/>
    </location>
</feature>
<sequence length="177" mass="19154">MVMLSTGTASAATLSASFVKAELKVGSKLQDYPDYYRVMKATDGTSVALSKFEGKSPVVVFFYPKAATPGCTKEACAFRDAYGKFKDAGAQVFGVSSDGVQANSEFAKAQRLPYPLLTDQSEFLRKSFGIKGDLLGLLPGRQTYVIDKSGKVALSFNDQFNPEKHVEEALKVIKTLV</sequence>
<evidence type="ECO:0000256" key="14">
    <source>
        <dbReference type="ARBA" id="ARBA00042163"/>
    </source>
</evidence>
<dbReference type="FunFam" id="3.40.30.10:FF:000122">
    <property type="entry name" value="Peroxiredoxin Q chloroplastic"/>
    <property type="match status" value="1"/>
</dbReference>
<dbReference type="PANTHER" id="PTHR42801">
    <property type="entry name" value="THIOREDOXIN-DEPENDENT PEROXIDE REDUCTASE"/>
    <property type="match status" value="1"/>
</dbReference>
<keyword evidence="6" id="KW-0049">Antioxidant</keyword>
<evidence type="ECO:0000256" key="3">
    <source>
        <dbReference type="ARBA" id="ARBA00022528"/>
    </source>
</evidence>
<evidence type="ECO:0000256" key="4">
    <source>
        <dbReference type="ARBA" id="ARBA00022559"/>
    </source>
</evidence>
<dbReference type="InterPro" id="IPR000866">
    <property type="entry name" value="AhpC/TSA"/>
</dbReference>
<dbReference type="EC" id="1.11.1.24" evidence="2"/>
<dbReference type="GeneID" id="17043760"/>
<dbReference type="GO" id="GO:0034599">
    <property type="term" value="P:cellular response to oxidative stress"/>
    <property type="evidence" value="ECO:0007669"/>
    <property type="project" value="TreeGrafter"/>
</dbReference>
<accession>I0Z537</accession>
<dbReference type="PANTHER" id="PTHR42801:SF4">
    <property type="entry name" value="AHPC_TSA FAMILY PROTEIN"/>
    <property type="match status" value="1"/>
</dbReference>
<dbReference type="Pfam" id="PF00578">
    <property type="entry name" value="AhpC-TSA"/>
    <property type="match status" value="1"/>
</dbReference>
<evidence type="ECO:0000256" key="15">
    <source>
        <dbReference type="ARBA" id="ARBA00049091"/>
    </source>
</evidence>
<dbReference type="InterPro" id="IPR050924">
    <property type="entry name" value="Peroxiredoxin_BCP/PrxQ"/>
</dbReference>
<evidence type="ECO:0000256" key="5">
    <source>
        <dbReference type="ARBA" id="ARBA00022640"/>
    </source>
</evidence>
<comment type="caution">
    <text evidence="17">The sequence shown here is derived from an EMBL/GenBank/DDBJ whole genome shotgun (WGS) entry which is preliminary data.</text>
</comment>
<dbReference type="GO" id="GO:0008379">
    <property type="term" value="F:thioredoxin peroxidase activity"/>
    <property type="evidence" value="ECO:0007669"/>
    <property type="project" value="TreeGrafter"/>
</dbReference>
<dbReference type="GO" id="GO:0009543">
    <property type="term" value="C:chloroplast thylakoid lumen"/>
    <property type="evidence" value="ECO:0007669"/>
    <property type="project" value="UniProtKB-SubCell"/>
</dbReference>
<evidence type="ECO:0000313" key="18">
    <source>
        <dbReference type="Proteomes" id="UP000007264"/>
    </source>
</evidence>
<keyword evidence="8" id="KW-0560">Oxidoreductase</keyword>
<evidence type="ECO:0000256" key="9">
    <source>
        <dbReference type="ARBA" id="ARBA00023078"/>
    </source>
</evidence>